<dbReference type="AlphaFoldDB" id="C0E306"/>
<protein>
    <submittedName>
        <fullName evidence="2">Uncharacterized protein</fullName>
    </submittedName>
</protein>
<organism evidence="2 3">
    <name type="scientific">Corynebacterium matruchotii ATCC 33806</name>
    <dbReference type="NCBI Taxonomy" id="566549"/>
    <lineage>
        <taxon>Bacteria</taxon>
        <taxon>Bacillati</taxon>
        <taxon>Actinomycetota</taxon>
        <taxon>Actinomycetes</taxon>
        <taxon>Mycobacteriales</taxon>
        <taxon>Corynebacteriaceae</taxon>
        <taxon>Corynebacterium</taxon>
    </lineage>
</organism>
<evidence type="ECO:0000313" key="3">
    <source>
        <dbReference type="Proteomes" id="UP000006247"/>
    </source>
</evidence>
<evidence type="ECO:0000313" key="2">
    <source>
        <dbReference type="EMBL" id="EEG26940.1"/>
    </source>
</evidence>
<feature type="compositionally biased region" description="Gly residues" evidence="1">
    <location>
        <begin position="30"/>
        <end position="39"/>
    </location>
</feature>
<dbReference type="HOGENOM" id="CLU_3134629_0_0_11"/>
<name>C0E306_9CORY</name>
<gene>
    <name evidence="2" type="ORF">CORMATOL_01368</name>
</gene>
<evidence type="ECO:0000256" key="1">
    <source>
        <dbReference type="SAM" id="MobiDB-lite"/>
    </source>
</evidence>
<dbReference type="EMBL" id="ACEB01000021">
    <property type="protein sequence ID" value="EEG26940.1"/>
    <property type="molecule type" value="Genomic_DNA"/>
</dbReference>
<dbReference type="Proteomes" id="UP000006247">
    <property type="component" value="Unassembled WGS sequence"/>
</dbReference>
<reference evidence="2 3" key="1">
    <citation type="submission" date="2009-01" db="EMBL/GenBank/DDBJ databases">
        <authorList>
            <person name="Fulton L."/>
            <person name="Clifton S."/>
            <person name="Chinwalla A.T."/>
            <person name="Mitreva M."/>
            <person name="Sodergren E."/>
            <person name="Weinstock G."/>
            <person name="Clifton S."/>
            <person name="Dooling D.J."/>
            <person name="Fulton B."/>
            <person name="Minx P."/>
            <person name="Pepin K.H."/>
            <person name="Johnson M."/>
            <person name="Bhonagiri V."/>
            <person name="Nash W.E."/>
            <person name="Mardis E.R."/>
            <person name="Wilson R.K."/>
        </authorList>
    </citation>
    <scope>NUCLEOTIDE SEQUENCE [LARGE SCALE GENOMIC DNA]</scope>
    <source>
        <strain evidence="2 3">ATCC 33806</strain>
    </source>
</reference>
<accession>C0E306</accession>
<proteinExistence type="predicted"/>
<comment type="caution">
    <text evidence="2">The sequence shown here is derived from an EMBL/GenBank/DDBJ whole genome shotgun (WGS) entry which is preliminary data.</text>
</comment>
<sequence length="49" mass="5288">MAVAGERRSPPEITPSWREKPYQNTRNGGADRGGLGSGNLGKNNDKVTF</sequence>
<feature type="compositionally biased region" description="Basic and acidic residues" evidence="1">
    <location>
        <begin position="1"/>
        <end position="10"/>
    </location>
</feature>
<feature type="region of interest" description="Disordered" evidence="1">
    <location>
        <begin position="1"/>
        <end position="49"/>
    </location>
</feature>